<keyword evidence="3 7" id="KW-0479">Metal-binding</keyword>
<evidence type="ECO:0000313" key="9">
    <source>
        <dbReference type="EMBL" id="ASU83046.1"/>
    </source>
</evidence>
<sequence>MTESAERTTPHTRTAGDVLDMLDPELLSNPFGVYRRLREQTPLARALPRGIDTPVWLATRYADVRTVMSDARFSNDPDDVPDGLADDLHRQITSTRGLSGEEAQYVARSILDLEGADHTRLRKLVSRAFTARRVNELRPRMQEITDRLLDELPSKAADGAVDLIDHFAYPLPITVICELVGIPDEDRQQWHRWSDALISIDRTAFGPALLEGAAYIRDLIGHRRARPTQDLLSALLRVEEEDGDRLTEEELVRLVFTLVIAGHVTTAHLIGNGVLALLTHQDQLARLRADPDLTPRAVHELMRWCGPVLGAVRVRYATDDVEIADTLIHRGEGVLALFASANRDPREFPDPDRLDITREPPRRETHLGFGHGAHYCLGAALARQEAETAFDSLFRRYPKLSLAVPPESLHHRPSPNFRGLPQLPVRLE</sequence>
<name>A0A223S4H4_9ACTN</name>
<protein>
    <submittedName>
        <fullName evidence="9">Cytochrome P450</fullName>
    </submittedName>
</protein>
<feature type="region of interest" description="Disordered" evidence="8">
    <location>
        <begin position="407"/>
        <end position="428"/>
    </location>
</feature>
<dbReference type="PANTHER" id="PTHR46696:SF1">
    <property type="entry name" value="CYTOCHROME P450 YJIB-RELATED"/>
    <property type="match status" value="1"/>
</dbReference>
<evidence type="ECO:0000256" key="6">
    <source>
        <dbReference type="ARBA" id="ARBA00023033"/>
    </source>
</evidence>
<dbReference type="OrthoDB" id="4133219at2"/>
<accession>A0A223S4H4</accession>
<dbReference type="AlphaFoldDB" id="A0A223S4H4"/>
<evidence type="ECO:0000256" key="5">
    <source>
        <dbReference type="ARBA" id="ARBA00023004"/>
    </source>
</evidence>
<dbReference type="Proteomes" id="UP000215005">
    <property type="component" value="Chromosome"/>
</dbReference>
<keyword evidence="10" id="KW-1185">Reference proteome</keyword>
<proteinExistence type="inferred from homology"/>
<keyword evidence="5 7" id="KW-0408">Iron</keyword>
<organism evidence="9 10">
    <name type="scientific">Nocardiopsis gilva YIM 90087</name>
    <dbReference type="NCBI Taxonomy" id="1235441"/>
    <lineage>
        <taxon>Bacteria</taxon>
        <taxon>Bacillati</taxon>
        <taxon>Actinomycetota</taxon>
        <taxon>Actinomycetes</taxon>
        <taxon>Streptosporangiales</taxon>
        <taxon>Nocardiopsidaceae</taxon>
        <taxon>Nocardiopsis</taxon>
    </lineage>
</organism>
<dbReference type="PRINTS" id="PR00359">
    <property type="entry name" value="BP450"/>
</dbReference>
<dbReference type="FunFam" id="1.10.630.10:FF:000018">
    <property type="entry name" value="Cytochrome P450 monooxygenase"/>
    <property type="match status" value="1"/>
</dbReference>
<keyword evidence="6 7" id="KW-0503">Monooxygenase</keyword>
<keyword evidence="4 7" id="KW-0560">Oxidoreductase</keyword>
<reference evidence="9 10" key="1">
    <citation type="submission" date="2017-08" db="EMBL/GenBank/DDBJ databases">
        <title>The complete genome sequence of Nocardiopsis gilva YIM 90087.</title>
        <authorList>
            <person name="Yin M."/>
            <person name="Tang S."/>
        </authorList>
    </citation>
    <scope>NUCLEOTIDE SEQUENCE [LARGE SCALE GENOMIC DNA]</scope>
    <source>
        <strain evidence="9 10">YIM 90087</strain>
    </source>
</reference>
<dbReference type="RefSeq" id="WP_017617649.1">
    <property type="nucleotide sequence ID" value="NZ_ANBG01000086.1"/>
</dbReference>
<evidence type="ECO:0000256" key="8">
    <source>
        <dbReference type="SAM" id="MobiDB-lite"/>
    </source>
</evidence>
<dbReference type="InterPro" id="IPR002397">
    <property type="entry name" value="Cyt_P450_B"/>
</dbReference>
<evidence type="ECO:0000313" key="10">
    <source>
        <dbReference type="Proteomes" id="UP000215005"/>
    </source>
</evidence>
<dbReference type="InterPro" id="IPR001128">
    <property type="entry name" value="Cyt_P450"/>
</dbReference>
<evidence type="ECO:0000256" key="4">
    <source>
        <dbReference type="ARBA" id="ARBA00023002"/>
    </source>
</evidence>
<dbReference type="SUPFAM" id="SSF48264">
    <property type="entry name" value="Cytochrome P450"/>
    <property type="match status" value="1"/>
</dbReference>
<dbReference type="GO" id="GO:0020037">
    <property type="term" value="F:heme binding"/>
    <property type="evidence" value="ECO:0007669"/>
    <property type="project" value="InterPro"/>
</dbReference>
<dbReference type="InterPro" id="IPR036396">
    <property type="entry name" value="Cyt_P450_sf"/>
</dbReference>
<gene>
    <name evidence="9" type="ORF">CDO52_09850</name>
</gene>
<evidence type="ECO:0000256" key="7">
    <source>
        <dbReference type="RuleBase" id="RU000461"/>
    </source>
</evidence>
<evidence type="ECO:0000256" key="1">
    <source>
        <dbReference type="ARBA" id="ARBA00010617"/>
    </source>
</evidence>
<dbReference type="GO" id="GO:0005506">
    <property type="term" value="F:iron ion binding"/>
    <property type="evidence" value="ECO:0007669"/>
    <property type="project" value="InterPro"/>
</dbReference>
<evidence type="ECO:0000256" key="2">
    <source>
        <dbReference type="ARBA" id="ARBA00022617"/>
    </source>
</evidence>
<dbReference type="KEGG" id="ngv:CDO52_09850"/>
<dbReference type="EMBL" id="CP022753">
    <property type="protein sequence ID" value="ASU83046.1"/>
    <property type="molecule type" value="Genomic_DNA"/>
</dbReference>
<dbReference type="Pfam" id="PF00067">
    <property type="entry name" value="p450"/>
    <property type="match status" value="1"/>
</dbReference>
<dbReference type="CDD" id="cd11029">
    <property type="entry name" value="CYP107-like"/>
    <property type="match status" value="1"/>
</dbReference>
<dbReference type="GO" id="GO:0016705">
    <property type="term" value="F:oxidoreductase activity, acting on paired donors, with incorporation or reduction of molecular oxygen"/>
    <property type="evidence" value="ECO:0007669"/>
    <property type="project" value="InterPro"/>
</dbReference>
<dbReference type="Gene3D" id="1.10.630.10">
    <property type="entry name" value="Cytochrome P450"/>
    <property type="match status" value="1"/>
</dbReference>
<evidence type="ECO:0000256" key="3">
    <source>
        <dbReference type="ARBA" id="ARBA00022723"/>
    </source>
</evidence>
<comment type="similarity">
    <text evidence="1 7">Belongs to the cytochrome P450 family.</text>
</comment>
<dbReference type="PROSITE" id="PS00086">
    <property type="entry name" value="CYTOCHROME_P450"/>
    <property type="match status" value="1"/>
</dbReference>
<dbReference type="PANTHER" id="PTHR46696">
    <property type="entry name" value="P450, PUTATIVE (EUROFUNG)-RELATED"/>
    <property type="match status" value="1"/>
</dbReference>
<dbReference type="InterPro" id="IPR017972">
    <property type="entry name" value="Cyt_P450_CS"/>
</dbReference>
<dbReference type="GO" id="GO:0004497">
    <property type="term" value="F:monooxygenase activity"/>
    <property type="evidence" value="ECO:0007669"/>
    <property type="project" value="UniProtKB-KW"/>
</dbReference>
<keyword evidence="2 7" id="KW-0349">Heme</keyword>